<evidence type="ECO:0000256" key="5">
    <source>
        <dbReference type="ARBA" id="ARBA00012964"/>
    </source>
</evidence>
<dbReference type="CDD" id="cd00077">
    <property type="entry name" value="HDc"/>
    <property type="match status" value="1"/>
</dbReference>
<dbReference type="PANTHER" id="PTHR11845">
    <property type="entry name" value="5'-DEOXYNUCLEOTIDASE HDDC2"/>
    <property type="match status" value="1"/>
</dbReference>
<dbReference type="Pfam" id="PF13023">
    <property type="entry name" value="HD_3"/>
    <property type="match status" value="1"/>
</dbReference>
<dbReference type="STRING" id="472175.EL18_01550"/>
<dbReference type="EMBL" id="JMQM01000001">
    <property type="protein sequence ID" value="KFB10513.1"/>
    <property type="molecule type" value="Genomic_DNA"/>
</dbReference>
<dbReference type="AlphaFoldDB" id="A0A084UC27"/>
<organism evidence="9 10">
    <name type="scientific">Nitratireductor basaltis</name>
    <dbReference type="NCBI Taxonomy" id="472175"/>
    <lineage>
        <taxon>Bacteria</taxon>
        <taxon>Pseudomonadati</taxon>
        <taxon>Pseudomonadota</taxon>
        <taxon>Alphaproteobacteria</taxon>
        <taxon>Hyphomicrobiales</taxon>
        <taxon>Phyllobacteriaceae</taxon>
        <taxon>Nitratireductor</taxon>
    </lineage>
</organism>
<evidence type="ECO:0000256" key="1">
    <source>
        <dbReference type="ARBA" id="ARBA00001638"/>
    </source>
</evidence>
<name>A0A084UC27_9HYPH</name>
<evidence type="ECO:0000256" key="7">
    <source>
        <dbReference type="ARBA" id="ARBA00022801"/>
    </source>
</evidence>
<evidence type="ECO:0000256" key="4">
    <source>
        <dbReference type="ARBA" id="ARBA00011738"/>
    </source>
</evidence>
<dbReference type="GO" id="GO:0046872">
    <property type="term" value="F:metal ion binding"/>
    <property type="evidence" value="ECO:0007669"/>
    <property type="project" value="UniProtKB-KW"/>
</dbReference>
<dbReference type="PATRIC" id="fig|472175.3.peg.1558"/>
<comment type="caution">
    <text evidence="9">The sequence shown here is derived from an EMBL/GenBank/DDBJ whole genome shotgun (WGS) entry which is preliminary data.</text>
</comment>
<comment type="cofactor">
    <cofactor evidence="2">
        <name>Mn(2+)</name>
        <dbReference type="ChEBI" id="CHEBI:29035"/>
    </cofactor>
</comment>
<dbReference type="OrthoDB" id="9796032at2"/>
<dbReference type="SUPFAM" id="SSF109604">
    <property type="entry name" value="HD-domain/PDEase-like"/>
    <property type="match status" value="1"/>
</dbReference>
<dbReference type="EC" id="3.1.3.89" evidence="5"/>
<dbReference type="SMART" id="SM00471">
    <property type="entry name" value="HDc"/>
    <property type="match status" value="1"/>
</dbReference>
<evidence type="ECO:0000259" key="8">
    <source>
        <dbReference type="SMART" id="SM00471"/>
    </source>
</evidence>
<comment type="subunit">
    <text evidence="4">Homodimer.</text>
</comment>
<protein>
    <recommendedName>
        <fullName evidence="5">5'-deoxynucleotidase</fullName>
        <ecNumber evidence="5">3.1.3.89</ecNumber>
    </recommendedName>
</protein>
<accession>A0A084UC27</accession>
<comment type="cofactor">
    <cofactor evidence="3">
        <name>Co(2+)</name>
        <dbReference type="ChEBI" id="CHEBI:48828"/>
    </cofactor>
</comment>
<dbReference type="InterPro" id="IPR039356">
    <property type="entry name" value="YfbR/HDDC2"/>
</dbReference>
<dbReference type="Gene3D" id="1.10.3210.10">
    <property type="entry name" value="Hypothetical protein af1432"/>
    <property type="match status" value="1"/>
</dbReference>
<evidence type="ECO:0000313" key="9">
    <source>
        <dbReference type="EMBL" id="KFB10513.1"/>
    </source>
</evidence>
<evidence type="ECO:0000256" key="3">
    <source>
        <dbReference type="ARBA" id="ARBA00001941"/>
    </source>
</evidence>
<dbReference type="GO" id="GO:0005737">
    <property type="term" value="C:cytoplasm"/>
    <property type="evidence" value="ECO:0007669"/>
    <property type="project" value="TreeGrafter"/>
</dbReference>
<dbReference type="InterPro" id="IPR006674">
    <property type="entry name" value="HD_domain"/>
</dbReference>
<dbReference type="GO" id="GO:0002953">
    <property type="term" value="F:5'-deoxynucleotidase activity"/>
    <property type="evidence" value="ECO:0007669"/>
    <property type="project" value="UniProtKB-EC"/>
</dbReference>
<comment type="catalytic activity">
    <reaction evidence="1">
        <text>a 2'-deoxyribonucleoside 5'-phosphate + H2O = a 2'-deoxyribonucleoside + phosphate</text>
        <dbReference type="Rhea" id="RHEA:36167"/>
        <dbReference type="ChEBI" id="CHEBI:15377"/>
        <dbReference type="ChEBI" id="CHEBI:18274"/>
        <dbReference type="ChEBI" id="CHEBI:43474"/>
        <dbReference type="ChEBI" id="CHEBI:65317"/>
        <dbReference type="EC" id="3.1.3.89"/>
    </reaction>
</comment>
<proteinExistence type="predicted"/>
<keyword evidence="7 9" id="KW-0378">Hydrolase</keyword>
<gene>
    <name evidence="9" type="ORF">EL18_01550</name>
</gene>
<dbReference type="eggNOG" id="COG1896">
    <property type="taxonomic scope" value="Bacteria"/>
</dbReference>
<reference evidence="9 10" key="1">
    <citation type="submission" date="2014-05" db="EMBL/GenBank/DDBJ databases">
        <title>Draft Genome Sequence of Nitratireductor basaltis Strain UMTGB225, A Marine Bacterium Isolated from Green Barrel Tunicate.</title>
        <authorList>
            <person name="Gan H.Y."/>
        </authorList>
    </citation>
    <scope>NUCLEOTIDE SEQUENCE [LARGE SCALE GENOMIC DNA]</scope>
    <source>
        <strain evidence="9 10">UMTGB225</strain>
    </source>
</reference>
<evidence type="ECO:0000256" key="6">
    <source>
        <dbReference type="ARBA" id="ARBA00022723"/>
    </source>
</evidence>
<evidence type="ECO:0000313" key="10">
    <source>
        <dbReference type="Proteomes" id="UP000053675"/>
    </source>
</evidence>
<evidence type="ECO:0000256" key="2">
    <source>
        <dbReference type="ARBA" id="ARBA00001936"/>
    </source>
</evidence>
<sequence>MDDRERNRSILAFVQEAERLKDTLRSGFTRQGSPESVAEHSWRLCLLVILFEKELSGLDMLKLVKLCILHDLGEAISGDVPAIEQKPDNGARQARERRDFITLCEPLPQDLQAEMLALWDEYCAARTAEAIFAKGFDKIETMLQHVIGGNPADFDYAFNLSYGRERTGAHPLLAQIRELVDEATTARAKENGQL</sequence>
<dbReference type="PANTHER" id="PTHR11845:SF13">
    <property type="entry name" value="5'-DEOXYNUCLEOTIDASE HDDC2"/>
    <property type="match status" value="1"/>
</dbReference>
<keyword evidence="10" id="KW-1185">Reference proteome</keyword>
<keyword evidence="6" id="KW-0479">Metal-binding</keyword>
<dbReference type="RefSeq" id="WP_036481438.1">
    <property type="nucleotide sequence ID" value="NZ_JMQM01000001.1"/>
</dbReference>
<feature type="domain" description="HD/PDEase" evidence="8">
    <location>
        <begin position="33"/>
        <end position="134"/>
    </location>
</feature>
<dbReference type="Proteomes" id="UP000053675">
    <property type="component" value="Unassembled WGS sequence"/>
</dbReference>
<dbReference type="InterPro" id="IPR003607">
    <property type="entry name" value="HD/PDEase_dom"/>
</dbReference>